<feature type="compositionally biased region" description="Basic and acidic residues" evidence="1">
    <location>
        <begin position="570"/>
        <end position="581"/>
    </location>
</feature>
<reference evidence="3 4" key="1">
    <citation type="submission" date="2024-01" db="EMBL/GenBank/DDBJ databases">
        <title>The genomes of 5 underutilized Papilionoideae crops provide insights into root nodulation and disease resistanc.</title>
        <authorList>
            <person name="Jiang F."/>
        </authorList>
    </citation>
    <scope>NUCLEOTIDE SEQUENCE [LARGE SCALE GENOMIC DNA]</scope>
    <source>
        <strain evidence="3">LVBAO_FW01</strain>
        <tissue evidence="3">Leaves</tissue>
    </source>
</reference>
<sequence>MWFPCSLDKEVISTGVYDSRTENTAVLCLFCGRFLLAAVSGRILAQSFHSVVHVGYEMIEQAVSTKDVQSSEYEPQIEWKRVELSVMLEHVQAHVAPTDVDPGAGVQWLPKILRGSPKVMRTGALLERVFMPCDMYFQFTRHKGGTPELKVKPLKELTFNSHNIIATMTSRQFQVMLDVLCNLLLARFPKPPKNSLLLFVDDDDELVEDEADEVVPDGVEEVELAKINLEKKEREHRLILDDIRKLSLLCDPSRDPHPEKEAHLWMIDSGTAMLIQGLKRELVNAQKSRKEAHASLRMAMHEAAQARLMEKEKNKSPSCAMRISLQINKVVWSMLIDGKSFAEAEINDMIYDFDRDYKDVGISQFTTKYLVFRNCLANAKSDTILSAWNPPPDWGKKVMLRVDARQGAPKDGSSPFELFNVEIYPLKIHLTETMYRMMWGYFFPEADRDSQRRQEVWKVSTTAGARRVKKGSSVQEGSASSNQPTKESEALFRSGFSAMLFPTSQPSAQVDSAQASKAQNAKAKDGSGPTPEFRKTSSFDRTAEETVAESVPDDSSNKKGPLGSTEQQDEASRNKPKDPKAVKSGRSPLEEKKVAMPQEEKRSRPQKIMQFHDIKISQVELCVTYEGQRFVVNDLKLLMDQFHRVEFTGTWRRLFSRVKKHIIWGVLKSVTGMQVLELLVWETLVFIAVVVVVAFITAGPTIICTFITYSLANNNPAHYYAPSLPLWTVLSF</sequence>
<dbReference type="InterPro" id="IPR045167">
    <property type="entry name" value="Hobbit"/>
</dbReference>
<gene>
    <name evidence="3" type="ORF">VNO77_31753</name>
</gene>
<feature type="compositionally biased region" description="Low complexity" evidence="1">
    <location>
        <begin position="512"/>
        <end position="521"/>
    </location>
</feature>
<name>A0AAN9Q435_CANGL</name>
<dbReference type="Pfam" id="PF10344">
    <property type="entry name" value="Hobbit"/>
    <property type="match status" value="1"/>
</dbReference>
<evidence type="ECO:0000313" key="3">
    <source>
        <dbReference type="EMBL" id="KAK7321272.1"/>
    </source>
</evidence>
<feature type="region of interest" description="Disordered" evidence="1">
    <location>
        <begin position="505"/>
        <end position="606"/>
    </location>
</feature>
<protein>
    <recommendedName>
        <fullName evidence="5">FMP27 C-terminal domain-containing protein</fullName>
    </recommendedName>
</protein>
<dbReference type="EMBL" id="JAYMYQ010000007">
    <property type="protein sequence ID" value="KAK7321272.1"/>
    <property type="molecule type" value="Genomic_DNA"/>
</dbReference>
<feature type="compositionally biased region" description="Basic and acidic residues" evidence="1">
    <location>
        <begin position="588"/>
        <end position="603"/>
    </location>
</feature>
<proteinExistence type="predicted"/>
<evidence type="ECO:0000256" key="2">
    <source>
        <dbReference type="SAM" id="Phobius"/>
    </source>
</evidence>
<evidence type="ECO:0008006" key="5">
    <source>
        <dbReference type="Google" id="ProtNLM"/>
    </source>
</evidence>
<organism evidence="3 4">
    <name type="scientific">Canavalia gladiata</name>
    <name type="common">Sword bean</name>
    <name type="synonym">Dolichos gladiatus</name>
    <dbReference type="NCBI Taxonomy" id="3824"/>
    <lineage>
        <taxon>Eukaryota</taxon>
        <taxon>Viridiplantae</taxon>
        <taxon>Streptophyta</taxon>
        <taxon>Embryophyta</taxon>
        <taxon>Tracheophyta</taxon>
        <taxon>Spermatophyta</taxon>
        <taxon>Magnoliopsida</taxon>
        <taxon>eudicotyledons</taxon>
        <taxon>Gunneridae</taxon>
        <taxon>Pentapetalae</taxon>
        <taxon>rosids</taxon>
        <taxon>fabids</taxon>
        <taxon>Fabales</taxon>
        <taxon>Fabaceae</taxon>
        <taxon>Papilionoideae</taxon>
        <taxon>50 kb inversion clade</taxon>
        <taxon>NPAAA clade</taxon>
        <taxon>indigoferoid/millettioid clade</taxon>
        <taxon>Phaseoleae</taxon>
        <taxon>Canavalia</taxon>
    </lineage>
</organism>
<keyword evidence="2" id="KW-1133">Transmembrane helix</keyword>
<feature type="transmembrane region" description="Helical" evidence="2">
    <location>
        <begin position="687"/>
        <end position="712"/>
    </location>
</feature>
<keyword evidence="2" id="KW-0812">Transmembrane</keyword>
<dbReference type="PANTHER" id="PTHR15678:SF10">
    <property type="entry name" value="LOCALIZATION AND RNA POL II PROMOTER FMP27 DOMAIN PROTEIN"/>
    <property type="match status" value="1"/>
</dbReference>
<dbReference type="PANTHER" id="PTHR15678">
    <property type="entry name" value="ANTIGEN MLAA-22-RELATED"/>
    <property type="match status" value="1"/>
</dbReference>
<keyword evidence="4" id="KW-1185">Reference proteome</keyword>
<dbReference type="Proteomes" id="UP001367508">
    <property type="component" value="Unassembled WGS sequence"/>
</dbReference>
<comment type="caution">
    <text evidence="3">The sequence shown here is derived from an EMBL/GenBank/DDBJ whole genome shotgun (WGS) entry which is preliminary data.</text>
</comment>
<feature type="compositionally biased region" description="Polar residues" evidence="1">
    <location>
        <begin position="472"/>
        <end position="485"/>
    </location>
</feature>
<dbReference type="AlphaFoldDB" id="A0AAN9Q435"/>
<keyword evidence="2" id="KW-0472">Membrane</keyword>
<feature type="compositionally biased region" description="Basic and acidic residues" evidence="1">
    <location>
        <begin position="532"/>
        <end position="544"/>
    </location>
</feature>
<evidence type="ECO:0000313" key="4">
    <source>
        <dbReference type="Proteomes" id="UP001367508"/>
    </source>
</evidence>
<accession>A0AAN9Q435</accession>
<feature type="region of interest" description="Disordered" evidence="1">
    <location>
        <begin position="457"/>
        <end position="488"/>
    </location>
</feature>
<evidence type="ECO:0000256" key="1">
    <source>
        <dbReference type="SAM" id="MobiDB-lite"/>
    </source>
</evidence>